<dbReference type="AlphaFoldDB" id="A0A1Z1W6A9"/>
<dbReference type="InterPro" id="IPR001480">
    <property type="entry name" value="Bulb-type_lectin_dom"/>
</dbReference>
<protein>
    <recommendedName>
        <fullName evidence="1">Bulb-type lectin domain-containing protein</fullName>
    </recommendedName>
</protein>
<dbReference type="eggNOG" id="COG1404">
    <property type="taxonomic scope" value="Bacteria"/>
</dbReference>
<dbReference type="InterPro" id="IPR036426">
    <property type="entry name" value="Bulb-type_lectin_dom_sf"/>
</dbReference>
<dbReference type="SUPFAM" id="SSF51110">
    <property type="entry name" value="alpha-D-mannose-specific plant lectins"/>
    <property type="match status" value="1"/>
</dbReference>
<dbReference type="InterPro" id="IPR032350">
    <property type="entry name" value="Nbr1_FW"/>
</dbReference>
<dbReference type="Pfam" id="PF16158">
    <property type="entry name" value="N_BRCA1_IG"/>
    <property type="match status" value="1"/>
</dbReference>
<feature type="domain" description="Bulb-type lectin" evidence="1">
    <location>
        <begin position="1"/>
        <end position="85"/>
    </location>
</feature>
<accession>A0A1Z1W6A9</accession>
<evidence type="ECO:0000313" key="3">
    <source>
        <dbReference type="Proteomes" id="UP000195880"/>
    </source>
</evidence>
<reference evidence="2 3" key="1">
    <citation type="submission" date="2017-05" db="EMBL/GenBank/DDBJ databases">
        <title>Streptomyces alboflavus Genome sequencing and assembly.</title>
        <authorList>
            <person name="Wang Y."/>
            <person name="Du B."/>
            <person name="Ding Y."/>
            <person name="Liu H."/>
            <person name="Hou Q."/>
            <person name="Liu K."/>
            <person name="Wang C."/>
            <person name="Yao L."/>
        </authorList>
    </citation>
    <scope>NUCLEOTIDE SEQUENCE [LARGE SCALE GENOMIC DNA]</scope>
    <source>
        <strain evidence="2 3">MDJK44</strain>
    </source>
</reference>
<dbReference type="EMBL" id="CP021748">
    <property type="protein sequence ID" value="ARX81947.1"/>
    <property type="molecule type" value="Genomic_DNA"/>
</dbReference>
<dbReference type="GO" id="GO:0005975">
    <property type="term" value="P:carbohydrate metabolic process"/>
    <property type="evidence" value="ECO:0007669"/>
    <property type="project" value="UniProtKB-ARBA"/>
</dbReference>
<evidence type="ECO:0000259" key="1">
    <source>
        <dbReference type="PROSITE" id="PS50927"/>
    </source>
</evidence>
<proteinExistence type="predicted"/>
<dbReference type="Proteomes" id="UP000195880">
    <property type="component" value="Chromosome"/>
</dbReference>
<dbReference type="Gene3D" id="2.60.40.10">
    <property type="entry name" value="Immunoglobulins"/>
    <property type="match status" value="1"/>
</dbReference>
<dbReference type="PROSITE" id="PS50927">
    <property type="entry name" value="BULB_LECTIN"/>
    <property type="match status" value="1"/>
</dbReference>
<dbReference type="KEGG" id="salf:SMD44_01345"/>
<evidence type="ECO:0000313" key="2">
    <source>
        <dbReference type="EMBL" id="ARX81947.1"/>
    </source>
</evidence>
<dbReference type="SMART" id="SM00108">
    <property type="entry name" value="B_lectin"/>
    <property type="match status" value="1"/>
</dbReference>
<name>A0A1Z1W6A9_9ACTN</name>
<sequence length="506" mass="55108">MQGDGNLVLHRTDDGVPLWASDTWQQPVIRAVMQHDGNFVLYSEENKPYWATDTDGNPGSFLVAQDDGNLVLYAESGAPLWASDTVQRFGPVAVPGFLPSTRAPLFGNNPWPPGTALRIDVFGLPVAAVDATGMGLCGGMSFLARDIFENGTPQLRGRSSREVPVEVAQHILGRLLDSFKGPGVVSRWLGETQALGHDTEFWGHGLFRRTLAEIPAILDDIDNGTLSPLGLVLVHSYAPWDVFLNHVVLAWGYERHGDVLTLRTYDCNHPGEDDIVIRLDIGSPTPSKVITTNGTSDDATPGEIRGFFRIPYIPADPSPAYVDGATVAATAPPPPRFAPGALAQVTLTVTNTGSTTWAARDLHRLGSQAPQDNTTWGTGRVNLPKATVDPGERIQFRFTATAPAAPGRYVFCWQMLQEGVSWFGQASPRIRVAVGATSGVCEQLHARYVDLAEQLDDVRGQIQQVDWSEPDEARREQTKLVRQAGNLRKHLDMVEQDERTHGCAPS</sequence>
<keyword evidence="3" id="KW-1185">Reference proteome</keyword>
<dbReference type="eggNOG" id="COG3209">
    <property type="taxonomic scope" value="Bacteria"/>
</dbReference>
<dbReference type="Gene3D" id="2.90.10.10">
    <property type="entry name" value="Bulb-type lectin domain"/>
    <property type="match status" value="2"/>
</dbReference>
<dbReference type="InterPro" id="IPR013783">
    <property type="entry name" value="Ig-like_fold"/>
</dbReference>
<gene>
    <name evidence="2" type="ORF">SMD44_01345</name>
</gene>
<organism evidence="2 3">
    <name type="scientific">Streptomyces alboflavus</name>
    <dbReference type="NCBI Taxonomy" id="67267"/>
    <lineage>
        <taxon>Bacteria</taxon>
        <taxon>Bacillati</taxon>
        <taxon>Actinomycetota</taxon>
        <taxon>Actinomycetes</taxon>
        <taxon>Kitasatosporales</taxon>
        <taxon>Streptomycetaceae</taxon>
        <taxon>Streptomyces</taxon>
    </lineage>
</organism>